<dbReference type="GO" id="GO:0005886">
    <property type="term" value="C:plasma membrane"/>
    <property type="evidence" value="ECO:0007669"/>
    <property type="project" value="UniProtKB-SubCell"/>
</dbReference>
<feature type="transmembrane region" description="Helical" evidence="6">
    <location>
        <begin position="172"/>
        <end position="192"/>
    </location>
</feature>
<evidence type="ECO:0000313" key="8">
    <source>
        <dbReference type="EMBL" id="PSR28720.1"/>
    </source>
</evidence>
<feature type="transmembrane region" description="Helical" evidence="6">
    <location>
        <begin position="45"/>
        <end position="64"/>
    </location>
</feature>
<gene>
    <name evidence="8" type="ORF">C7B43_09925</name>
</gene>
<keyword evidence="5 6" id="KW-0472">Membrane</keyword>
<feature type="transmembrane region" description="Helical" evidence="6">
    <location>
        <begin position="381"/>
        <end position="400"/>
    </location>
</feature>
<feature type="transmembrane region" description="Helical" evidence="6">
    <location>
        <begin position="226"/>
        <end position="244"/>
    </location>
</feature>
<comment type="subcellular location">
    <subcellularLocation>
        <location evidence="1">Cell membrane</location>
        <topology evidence="1">Multi-pass membrane protein</topology>
    </subcellularLocation>
</comment>
<dbReference type="InterPro" id="IPR036259">
    <property type="entry name" value="MFS_trans_sf"/>
</dbReference>
<feature type="domain" description="Major facilitator superfamily (MFS) profile" evidence="7">
    <location>
        <begin position="1"/>
        <end position="404"/>
    </location>
</feature>
<evidence type="ECO:0000256" key="4">
    <source>
        <dbReference type="ARBA" id="ARBA00022989"/>
    </source>
</evidence>
<dbReference type="PROSITE" id="PS50850">
    <property type="entry name" value="MFS"/>
    <property type="match status" value="1"/>
</dbReference>
<accession>A0A2T2X2J1</accession>
<organism evidence="8 9">
    <name type="scientific">Sulfobacillus benefaciens</name>
    <dbReference type="NCBI Taxonomy" id="453960"/>
    <lineage>
        <taxon>Bacteria</taxon>
        <taxon>Bacillati</taxon>
        <taxon>Bacillota</taxon>
        <taxon>Clostridia</taxon>
        <taxon>Eubacteriales</taxon>
        <taxon>Clostridiales Family XVII. Incertae Sedis</taxon>
        <taxon>Sulfobacillus</taxon>
    </lineage>
</organism>
<keyword evidence="4 6" id="KW-1133">Transmembrane helix</keyword>
<evidence type="ECO:0000313" key="9">
    <source>
        <dbReference type="Proteomes" id="UP000242699"/>
    </source>
</evidence>
<dbReference type="PANTHER" id="PTHR23528">
    <property type="match status" value="1"/>
</dbReference>
<dbReference type="PANTHER" id="PTHR23528:SF1">
    <property type="entry name" value="MAJOR FACILITATOR SUPERFAMILY (MFS) PROFILE DOMAIN-CONTAINING PROTEIN"/>
    <property type="match status" value="1"/>
</dbReference>
<dbReference type="AlphaFoldDB" id="A0A2T2X2J1"/>
<protein>
    <submittedName>
        <fullName evidence="8">MFS transporter</fullName>
    </submittedName>
</protein>
<feature type="transmembrane region" description="Helical" evidence="6">
    <location>
        <begin position="111"/>
        <end position="131"/>
    </location>
</feature>
<feature type="transmembrane region" description="Helical" evidence="6">
    <location>
        <begin position="143"/>
        <end position="166"/>
    </location>
</feature>
<proteinExistence type="predicted"/>
<feature type="transmembrane region" description="Helical" evidence="6">
    <location>
        <begin position="12"/>
        <end position="33"/>
    </location>
</feature>
<comment type="caution">
    <text evidence="8">The sequence shown here is derived from an EMBL/GenBank/DDBJ whole genome shotgun (WGS) entry which is preliminary data.</text>
</comment>
<evidence type="ECO:0000256" key="6">
    <source>
        <dbReference type="SAM" id="Phobius"/>
    </source>
</evidence>
<evidence type="ECO:0000256" key="3">
    <source>
        <dbReference type="ARBA" id="ARBA00022692"/>
    </source>
</evidence>
<keyword evidence="2" id="KW-0813">Transport</keyword>
<dbReference type="Proteomes" id="UP000242699">
    <property type="component" value="Unassembled WGS sequence"/>
</dbReference>
<evidence type="ECO:0000259" key="7">
    <source>
        <dbReference type="PROSITE" id="PS50850"/>
    </source>
</evidence>
<dbReference type="Pfam" id="PF07690">
    <property type="entry name" value="MFS_1"/>
    <property type="match status" value="2"/>
</dbReference>
<feature type="transmembrane region" description="Helical" evidence="6">
    <location>
        <begin position="315"/>
        <end position="333"/>
    </location>
</feature>
<evidence type="ECO:0000256" key="2">
    <source>
        <dbReference type="ARBA" id="ARBA00022448"/>
    </source>
</evidence>
<feature type="transmembrane region" description="Helical" evidence="6">
    <location>
        <begin position="85"/>
        <end position="105"/>
    </location>
</feature>
<dbReference type="InterPro" id="IPR020846">
    <property type="entry name" value="MFS_dom"/>
</dbReference>
<sequence length="424" mass="45377">MDNQVTPFRRLVSALTISSLGVYMAVLVPQILLLTLRLRVVDPQHFAAIFGQIVGLGALFAIVANPVAGAIADRTQSRMGHRRPWMLLGAIFLAAGLIAIGITTSVLLIELLWFLVQVASNFVFATIPALIADQVEVTRRGTISGPIGMAALVAILLGEGLINLLAHQPQMVQWTVMAVVALVTSVVAVLLIRERPWVRVKTSHERFSIWNVVPNPRQNPNFTWAWVARFAVMVGFASTLYNSVFLTQRFHYNATELIHRSLELTLAQTILTVISSILGGIISDRVRKQKPFVIISGVIVGLGLVVLVTASSFPILLAAYALMGLGFGSYYAVDTALVTRVLPRAVDAGKDLGVINIANALPQFIAPSLATFAIGVGGYSLFYLGAAAVAIVGSFAILPIPELNKVLGSSDPVGQESVEGPASL</sequence>
<dbReference type="Gene3D" id="1.20.1250.20">
    <property type="entry name" value="MFS general substrate transporter like domains"/>
    <property type="match status" value="2"/>
</dbReference>
<evidence type="ECO:0000256" key="5">
    <source>
        <dbReference type="ARBA" id="ARBA00023136"/>
    </source>
</evidence>
<dbReference type="EMBL" id="PXYT01000019">
    <property type="protein sequence ID" value="PSR28720.1"/>
    <property type="molecule type" value="Genomic_DNA"/>
</dbReference>
<feature type="transmembrane region" description="Helical" evidence="6">
    <location>
        <begin position="264"/>
        <end position="282"/>
    </location>
</feature>
<evidence type="ECO:0000256" key="1">
    <source>
        <dbReference type="ARBA" id="ARBA00004651"/>
    </source>
</evidence>
<feature type="transmembrane region" description="Helical" evidence="6">
    <location>
        <begin position="291"/>
        <end position="309"/>
    </location>
</feature>
<feature type="transmembrane region" description="Helical" evidence="6">
    <location>
        <begin position="354"/>
        <end position="375"/>
    </location>
</feature>
<dbReference type="SUPFAM" id="SSF103473">
    <property type="entry name" value="MFS general substrate transporter"/>
    <property type="match status" value="1"/>
</dbReference>
<keyword evidence="3 6" id="KW-0812">Transmembrane</keyword>
<name>A0A2T2X2J1_9FIRM</name>
<reference evidence="8 9" key="1">
    <citation type="journal article" date="2014" name="BMC Genomics">
        <title>Comparison of environmental and isolate Sulfobacillus genomes reveals diverse carbon, sulfur, nitrogen, and hydrogen metabolisms.</title>
        <authorList>
            <person name="Justice N.B."/>
            <person name="Norman A."/>
            <person name="Brown C.T."/>
            <person name="Singh A."/>
            <person name="Thomas B.C."/>
            <person name="Banfield J.F."/>
        </authorList>
    </citation>
    <scope>NUCLEOTIDE SEQUENCE [LARGE SCALE GENOMIC DNA]</scope>
    <source>
        <strain evidence="8">AMDSBA1</strain>
    </source>
</reference>
<dbReference type="InterPro" id="IPR011701">
    <property type="entry name" value="MFS"/>
</dbReference>
<dbReference type="GO" id="GO:0022857">
    <property type="term" value="F:transmembrane transporter activity"/>
    <property type="evidence" value="ECO:0007669"/>
    <property type="project" value="InterPro"/>
</dbReference>